<dbReference type="RefSeq" id="WP_210846217.1">
    <property type="nucleotide sequence ID" value="NZ_JAGKON010000013.1"/>
</dbReference>
<gene>
    <name evidence="1" type="ORF">J7S78_13515</name>
</gene>
<keyword evidence="2" id="KW-1185">Reference proteome</keyword>
<proteinExistence type="predicted"/>
<organism evidence="1 2">
    <name type="scientific">Klebsiella oxytoca</name>
    <dbReference type="NCBI Taxonomy" id="571"/>
    <lineage>
        <taxon>Bacteria</taxon>
        <taxon>Pseudomonadati</taxon>
        <taxon>Pseudomonadota</taxon>
        <taxon>Gammaproteobacteria</taxon>
        <taxon>Enterobacterales</taxon>
        <taxon>Enterobacteriaceae</taxon>
        <taxon>Klebsiella/Raoultella group</taxon>
        <taxon>Klebsiella</taxon>
    </lineage>
</organism>
<evidence type="ECO:0000313" key="1">
    <source>
        <dbReference type="EMBL" id="MBQ0600810.1"/>
    </source>
</evidence>
<reference evidence="1 2" key="1">
    <citation type="submission" date="2021-03" db="EMBL/GenBank/DDBJ databases">
        <authorList>
            <person name="Stanton E."/>
        </authorList>
    </citation>
    <scope>NUCLEOTIDE SEQUENCE [LARGE SCALE GENOMIC DNA]</scope>
    <source>
        <strain evidence="1 2">2020EL-00037</strain>
    </source>
</reference>
<comment type="caution">
    <text evidence="1">The sequence shown here is derived from an EMBL/GenBank/DDBJ whole genome shotgun (WGS) entry which is preliminary data.</text>
</comment>
<dbReference type="EMBL" id="JAGKON010000013">
    <property type="protein sequence ID" value="MBQ0600810.1"/>
    <property type="molecule type" value="Genomic_DNA"/>
</dbReference>
<accession>A0AAP2BIT6</accession>
<protein>
    <submittedName>
        <fullName evidence="1">Uncharacterized protein</fullName>
    </submittedName>
</protein>
<name>A0AAP2BIT6_KLEOX</name>
<evidence type="ECO:0000313" key="2">
    <source>
        <dbReference type="Proteomes" id="UP000673434"/>
    </source>
</evidence>
<dbReference type="Proteomes" id="UP000673434">
    <property type="component" value="Unassembled WGS sequence"/>
</dbReference>
<dbReference type="AlphaFoldDB" id="A0AAP2BIT6"/>
<sequence>MTSFINLTTYLASDEQRNLGVLDVDGNVASALTEYLSFHSAPQKGEMLSKANAISDIAFKLSLEYRTPNVLINAKSFFLPTLVSALQKKGLIPFYTFAQRSMIVKGGTVMDKAYVHKALVECSPEL</sequence>